<dbReference type="RefSeq" id="WP_344913432.1">
    <property type="nucleotide sequence ID" value="NZ_BAAAYO010000012.1"/>
</dbReference>
<evidence type="ECO:0000313" key="6">
    <source>
        <dbReference type="EMBL" id="MFB9756022.1"/>
    </source>
</evidence>
<keyword evidence="1" id="KW-0479">Metal-binding</keyword>
<dbReference type="GO" id="GO:0016787">
    <property type="term" value="F:hydrolase activity"/>
    <property type="evidence" value="ECO:0007669"/>
    <property type="project" value="UniProtKB-KW"/>
</dbReference>
<feature type="domain" description="Calcineurin-like phosphoesterase" evidence="5">
    <location>
        <begin position="2"/>
        <end position="199"/>
    </location>
</feature>
<evidence type="ECO:0000256" key="1">
    <source>
        <dbReference type="ARBA" id="ARBA00022723"/>
    </source>
</evidence>
<accession>A0ABV5W6K6</accession>
<evidence type="ECO:0000256" key="4">
    <source>
        <dbReference type="ARBA" id="ARBA00025742"/>
    </source>
</evidence>
<dbReference type="SUPFAM" id="SSF56300">
    <property type="entry name" value="Metallo-dependent phosphatases"/>
    <property type="match status" value="1"/>
</dbReference>
<comment type="caution">
    <text evidence="6">The sequence shown here is derived from an EMBL/GenBank/DDBJ whole genome shotgun (WGS) entry which is preliminary data.</text>
</comment>
<evidence type="ECO:0000256" key="3">
    <source>
        <dbReference type="ARBA" id="ARBA00023004"/>
    </source>
</evidence>
<dbReference type="EC" id="3.1.-.-" evidence="6"/>
<dbReference type="Pfam" id="PF00149">
    <property type="entry name" value="Metallophos"/>
    <property type="match status" value="1"/>
</dbReference>
<dbReference type="Gene3D" id="3.60.21.10">
    <property type="match status" value="1"/>
</dbReference>
<name>A0ABV5W6K6_9BACL</name>
<dbReference type="Proteomes" id="UP001589619">
    <property type="component" value="Unassembled WGS sequence"/>
</dbReference>
<evidence type="ECO:0000313" key="7">
    <source>
        <dbReference type="Proteomes" id="UP001589619"/>
    </source>
</evidence>
<organism evidence="6 7">
    <name type="scientific">Paenibacillus hodogayensis</name>
    <dbReference type="NCBI Taxonomy" id="279208"/>
    <lineage>
        <taxon>Bacteria</taxon>
        <taxon>Bacillati</taxon>
        <taxon>Bacillota</taxon>
        <taxon>Bacilli</taxon>
        <taxon>Bacillales</taxon>
        <taxon>Paenibacillaceae</taxon>
        <taxon>Paenibacillus</taxon>
    </lineage>
</organism>
<reference evidence="6 7" key="1">
    <citation type="submission" date="2024-09" db="EMBL/GenBank/DDBJ databases">
        <authorList>
            <person name="Sun Q."/>
            <person name="Mori K."/>
        </authorList>
    </citation>
    <scope>NUCLEOTIDE SEQUENCE [LARGE SCALE GENOMIC DNA]</scope>
    <source>
        <strain evidence="6 7">JCM 12520</strain>
    </source>
</reference>
<comment type="similarity">
    <text evidence="4">Belongs to the cyclic nucleotide phosphodiesterase class-III family.</text>
</comment>
<keyword evidence="7" id="KW-1185">Reference proteome</keyword>
<gene>
    <name evidence="6" type="ORF">ACFFNY_30980</name>
</gene>
<dbReference type="EMBL" id="JBHMAG010000020">
    <property type="protein sequence ID" value="MFB9756022.1"/>
    <property type="molecule type" value="Genomic_DNA"/>
</dbReference>
<sequence>MMRFVHLTDTHLNAPGKNGQFPTSNHFEKVEQTIRHVRETGVDPEFVLVTGDLSHGGDVEDYIFIRSLFDEASRQLGVPVYVVLGNHDHLSAFRQGYLGESPSEDPFYYVQYIQGLRLIGLNSQVSGQPGGRIDDVQLSWLENQLQTPAPKGTIVALHHPLISLGGYTAKGLLVENREQIARVIAGTDVKGVFAGHVHSNLFGISQGIFHIVAAGTAFTAELEEGRQHFQFVDMCGYNIVTVNEEGIMVQAIDLPRSRTEYMRIPSKGALSK</sequence>
<evidence type="ECO:0000256" key="2">
    <source>
        <dbReference type="ARBA" id="ARBA00022801"/>
    </source>
</evidence>
<keyword evidence="3" id="KW-0408">Iron</keyword>
<dbReference type="InterPro" id="IPR004843">
    <property type="entry name" value="Calcineurin-like_PHP"/>
</dbReference>
<protein>
    <submittedName>
        <fullName evidence="6">Metallophosphoesterase family protein</fullName>
        <ecNumber evidence="6">3.1.-.-</ecNumber>
    </submittedName>
</protein>
<dbReference type="PANTHER" id="PTHR42988:SF2">
    <property type="entry name" value="CYCLIC NUCLEOTIDE PHOSPHODIESTERASE CBUA0032-RELATED"/>
    <property type="match status" value="1"/>
</dbReference>
<dbReference type="PANTHER" id="PTHR42988">
    <property type="entry name" value="PHOSPHOHYDROLASE"/>
    <property type="match status" value="1"/>
</dbReference>
<keyword evidence="2 6" id="KW-0378">Hydrolase</keyword>
<dbReference type="InterPro" id="IPR029052">
    <property type="entry name" value="Metallo-depent_PP-like"/>
</dbReference>
<evidence type="ECO:0000259" key="5">
    <source>
        <dbReference type="Pfam" id="PF00149"/>
    </source>
</evidence>
<proteinExistence type="inferred from homology"/>
<dbReference type="InterPro" id="IPR050884">
    <property type="entry name" value="CNP_phosphodiesterase-III"/>
</dbReference>